<dbReference type="EMBL" id="NWUS01000001">
    <property type="protein sequence ID" value="MBA5725013.1"/>
    <property type="molecule type" value="Genomic_DNA"/>
</dbReference>
<organism evidence="1 2">
    <name type="scientific">Bombella favorum</name>
    <dbReference type="NCBI Taxonomy" id="2039164"/>
    <lineage>
        <taxon>Bacteria</taxon>
        <taxon>Pseudomonadati</taxon>
        <taxon>Pseudomonadota</taxon>
        <taxon>Alphaproteobacteria</taxon>
        <taxon>Acetobacterales</taxon>
        <taxon>Acetobacteraceae</taxon>
        <taxon>Bombella</taxon>
    </lineage>
</organism>
<evidence type="ECO:0000313" key="2">
    <source>
        <dbReference type="Proteomes" id="UP001516390"/>
    </source>
</evidence>
<accession>A0ABR5ZL22</accession>
<proteinExistence type="predicted"/>
<sequence>MAGELGKEGELIRLMFASDDPLASACEFWQVIMHYMGQIGVSTLSDGPDNNSKGKPIERTNYFDGTVVIIRTSDSASKVTPTGWVAVDIGHNEDIRSLTGSKK</sequence>
<comment type="caution">
    <text evidence="1">The sequence shown here is derived from an EMBL/GenBank/DDBJ whole genome shotgun (WGS) entry which is preliminary data.</text>
</comment>
<name>A0ABR5ZL22_9PROT</name>
<gene>
    <name evidence="1" type="ORF">CPA57_01800</name>
</gene>
<reference evidence="1 2" key="1">
    <citation type="submission" date="2017-09" db="EMBL/GenBank/DDBJ databases">
        <authorList>
            <person name="Jakob F."/>
        </authorList>
    </citation>
    <scope>NUCLEOTIDE SEQUENCE [LARGE SCALE GENOMIC DNA]</scope>
    <source>
        <strain evidence="1 2">TMW 2.1880</strain>
    </source>
</reference>
<keyword evidence="2" id="KW-1185">Reference proteome</keyword>
<evidence type="ECO:0000313" key="1">
    <source>
        <dbReference type="EMBL" id="MBA5725013.1"/>
    </source>
</evidence>
<protein>
    <submittedName>
        <fullName evidence="1">Uncharacterized protein</fullName>
    </submittedName>
</protein>
<dbReference type="Proteomes" id="UP001516390">
    <property type="component" value="Unassembled WGS sequence"/>
</dbReference>